<evidence type="ECO:0000313" key="2">
    <source>
        <dbReference type="EMBL" id="KAI6660684.1"/>
    </source>
</evidence>
<keyword evidence="1" id="KW-1133">Transmembrane helix</keyword>
<keyword evidence="1" id="KW-0812">Transmembrane</keyword>
<evidence type="ECO:0000256" key="1">
    <source>
        <dbReference type="SAM" id="Phobius"/>
    </source>
</evidence>
<evidence type="ECO:0000313" key="3">
    <source>
        <dbReference type="Proteomes" id="UP001165289"/>
    </source>
</evidence>
<feature type="transmembrane region" description="Helical" evidence="1">
    <location>
        <begin position="231"/>
        <end position="254"/>
    </location>
</feature>
<evidence type="ECO:0008006" key="4">
    <source>
        <dbReference type="Google" id="ProtNLM"/>
    </source>
</evidence>
<proteinExistence type="predicted"/>
<gene>
    <name evidence="2" type="ORF">LOD99_10326</name>
</gene>
<keyword evidence="1" id="KW-0472">Membrane</keyword>
<comment type="caution">
    <text evidence="2">The sequence shown here is derived from an EMBL/GenBank/DDBJ whole genome shotgun (WGS) entry which is preliminary data.</text>
</comment>
<dbReference type="EMBL" id="JAKMXF010000029">
    <property type="protein sequence ID" value="KAI6660684.1"/>
    <property type="molecule type" value="Genomic_DNA"/>
</dbReference>
<organism evidence="2 3">
    <name type="scientific">Oopsacas minuta</name>
    <dbReference type="NCBI Taxonomy" id="111878"/>
    <lineage>
        <taxon>Eukaryota</taxon>
        <taxon>Metazoa</taxon>
        <taxon>Porifera</taxon>
        <taxon>Hexactinellida</taxon>
        <taxon>Hexasterophora</taxon>
        <taxon>Lyssacinosida</taxon>
        <taxon>Leucopsacidae</taxon>
        <taxon>Oopsacas</taxon>
    </lineage>
</organism>
<dbReference type="Proteomes" id="UP001165289">
    <property type="component" value="Unassembled WGS sequence"/>
</dbReference>
<feature type="transmembrane region" description="Helical" evidence="1">
    <location>
        <begin position="145"/>
        <end position="162"/>
    </location>
</feature>
<protein>
    <recommendedName>
        <fullName evidence="4">G-protein coupled receptors family 1 profile domain-containing protein</fullName>
    </recommendedName>
</protein>
<feature type="transmembrane region" description="Helical" evidence="1">
    <location>
        <begin position="283"/>
        <end position="302"/>
    </location>
</feature>
<feature type="transmembrane region" description="Helical" evidence="1">
    <location>
        <begin position="37"/>
        <end position="59"/>
    </location>
</feature>
<reference evidence="2 3" key="1">
    <citation type="journal article" date="2023" name="BMC Biol.">
        <title>The compact genome of the sponge Oopsacas minuta (Hexactinellida) is lacking key metazoan core genes.</title>
        <authorList>
            <person name="Santini S."/>
            <person name="Schenkelaars Q."/>
            <person name="Jourda C."/>
            <person name="Duchesne M."/>
            <person name="Belahbib H."/>
            <person name="Rocher C."/>
            <person name="Selva M."/>
            <person name="Riesgo A."/>
            <person name="Vervoort M."/>
            <person name="Leys S.P."/>
            <person name="Kodjabachian L."/>
            <person name="Le Bivic A."/>
            <person name="Borchiellini C."/>
            <person name="Claverie J.M."/>
            <person name="Renard E."/>
        </authorList>
    </citation>
    <scope>NUCLEOTIDE SEQUENCE [LARGE SCALE GENOMIC DNA]</scope>
    <source>
        <strain evidence="2">SPO-2</strain>
    </source>
</reference>
<keyword evidence="3" id="KW-1185">Reference proteome</keyword>
<feature type="transmembrane region" description="Helical" evidence="1">
    <location>
        <begin position="107"/>
        <end position="125"/>
    </location>
</feature>
<name>A0AAV7KJD5_9METZ</name>
<feature type="transmembrane region" description="Helical" evidence="1">
    <location>
        <begin position="168"/>
        <end position="190"/>
    </location>
</feature>
<sequence length="341" mass="39682">MKDDRKEKLNSKLVNSRPEHVWLNEMQNYRTNRIKHIFLLAICLSEIGMTFSIISQLIYNEVSEIYFIQSTTGYGMEYLGDQLVYITGYVHAYGQIDSLVMNTIPRIALAVITISIYSIALFVRILTQFMVYQYSYFKSQLNLKFELYISLSCLIVLFIMAVVPQPQLIMMCNICIVMVVIYEYVLLLIANRKLCLLLKQRLSDAIQHENQSRTVILYYKTVYNDYKKGSIVMLIAFFAQYLGFSIYCINPVIIKIAKDSIILTANEALTLIKIDSYATKLELFPLILGTSIQILLYLTVSLRRTFRSIYHRIKLNNNISSNRSSLKRLIERNNAAYRMKM</sequence>
<dbReference type="AlphaFoldDB" id="A0AAV7KJD5"/>
<accession>A0AAV7KJD5</accession>